<proteinExistence type="predicted"/>
<dbReference type="OrthoDB" id="9979261at2"/>
<evidence type="ECO:0000313" key="3">
    <source>
        <dbReference type="EMBL" id="PLC42208.1"/>
    </source>
</evidence>
<evidence type="ECO:0000313" key="4">
    <source>
        <dbReference type="Proteomes" id="UP000234456"/>
    </source>
</evidence>
<evidence type="ECO:0008006" key="5">
    <source>
        <dbReference type="Google" id="ProtNLM"/>
    </source>
</evidence>
<accession>A0A2N4TR68</accession>
<dbReference type="RefSeq" id="WP_102065334.1">
    <property type="nucleotide sequence ID" value="NZ_PKQE01000002.1"/>
</dbReference>
<organism evidence="3 4">
    <name type="scientific">Ralstonia pickettii</name>
    <name type="common">Burkholderia pickettii</name>
    <dbReference type="NCBI Taxonomy" id="329"/>
    <lineage>
        <taxon>Bacteria</taxon>
        <taxon>Pseudomonadati</taxon>
        <taxon>Pseudomonadota</taxon>
        <taxon>Betaproteobacteria</taxon>
        <taxon>Burkholderiales</taxon>
        <taxon>Burkholderiaceae</taxon>
        <taxon>Ralstonia</taxon>
    </lineage>
</organism>
<evidence type="ECO:0000256" key="1">
    <source>
        <dbReference type="SAM" id="MobiDB-lite"/>
    </source>
</evidence>
<comment type="caution">
    <text evidence="3">The sequence shown here is derived from an EMBL/GenBank/DDBJ whole genome shotgun (WGS) entry which is preliminary data.</text>
</comment>
<keyword evidence="2" id="KW-1133">Transmembrane helix</keyword>
<feature type="region of interest" description="Disordered" evidence="1">
    <location>
        <begin position="1"/>
        <end position="20"/>
    </location>
</feature>
<reference evidence="3 4" key="1">
    <citation type="submission" date="2017-12" db="EMBL/GenBank/DDBJ databases">
        <title>Draft genome sequence of Ralstonia pickettii 52.</title>
        <authorList>
            <person name="Zheng B."/>
        </authorList>
    </citation>
    <scope>NUCLEOTIDE SEQUENCE [LARGE SCALE GENOMIC DNA]</scope>
    <source>
        <strain evidence="3 4">52</strain>
    </source>
</reference>
<feature type="transmembrane region" description="Helical" evidence="2">
    <location>
        <begin position="36"/>
        <end position="58"/>
    </location>
</feature>
<keyword evidence="2" id="KW-0472">Membrane</keyword>
<protein>
    <recommendedName>
        <fullName evidence="5">Transmembrane protein</fullName>
    </recommendedName>
</protein>
<dbReference type="AlphaFoldDB" id="A0A2N4TR68"/>
<sequence>MQTSSQTVSRDTHSPSIPFDPNAEKALSWYGWGSPIGAGLFLVAVGACAALLHIAGLWR</sequence>
<keyword evidence="2" id="KW-0812">Transmembrane</keyword>
<evidence type="ECO:0000256" key="2">
    <source>
        <dbReference type="SAM" id="Phobius"/>
    </source>
</evidence>
<dbReference type="EMBL" id="PKQE01000002">
    <property type="protein sequence ID" value="PLC42208.1"/>
    <property type="molecule type" value="Genomic_DNA"/>
</dbReference>
<name>A0A2N4TR68_RALPI</name>
<dbReference type="Proteomes" id="UP000234456">
    <property type="component" value="Unassembled WGS sequence"/>
</dbReference>
<gene>
    <name evidence="3" type="ORF">C0Q88_09475</name>
</gene>